<gene>
    <name evidence="1" type="ORF">HMPREF9123_0106</name>
</gene>
<accession>F2B8U1</accession>
<reference evidence="1 2" key="1">
    <citation type="submission" date="2011-02" db="EMBL/GenBank/DDBJ databases">
        <authorList>
            <person name="Muzny D."/>
            <person name="Qin X."/>
            <person name="Deng J."/>
            <person name="Jiang H."/>
            <person name="Liu Y."/>
            <person name="Qu J."/>
            <person name="Song X.-Z."/>
            <person name="Zhang L."/>
            <person name="Thornton R."/>
            <person name="Coyle M."/>
            <person name="Francisco L."/>
            <person name="Jackson L."/>
            <person name="Javaid M."/>
            <person name="Korchina V."/>
            <person name="Kovar C."/>
            <person name="Mata R."/>
            <person name="Mathew T."/>
            <person name="Ngo R."/>
            <person name="Nguyen L."/>
            <person name="Nguyen N."/>
            <person name="Okwuonu G."/>
            <person name="Ongeri F."/>
            <person name="Pham C."/>
            <person name="Simmons D."/>
            <person name="Wilczek-Boney K."/>
            <person name="Hale W."/>
            <person name="Jakkamsetti A."/>
            <person name="Pham P."/>
            <person name="Ruth R."/>
            <person name="San Lucas F."/>
            <person name="Warren J."/>
            <person name="Zhang J."/>
            <person name="Zhao Z."/>
            <person name="Zhou C."/>
            <person name="Zhu D."/>
            <person name="Lee S."/>
            <person name="Bess C."/>
            <person name="Blankenburg K."/>
            <person name="Forbes L."/>
            <person name="Fu Q."/>
            <person name="Gubbala S."/>
            <person name="Hirani K."/>
            <person name="Jayaseelan J.C."/>
            <person name="Lara F."/>
            <person name="Munidasa M."/>
            <person name="Palculict T."/>
            <person name="Patil S."/>
            <person name="Pu L.-L."/>
            <person name="Saada N."/>
            <person name="Tang L."/>
            <person name="Weissenberger G."/>
            <person name="Zhu Y."/>
            <person name="Hemphill L."/>
            <person name="Shang Y."/>
            <person name="Youmans B."/>
            <person name="Ayvaz T."/>
            <person name="Ross M."/>
            <person name="Santibanez J."/>
            <person name="Aqrawi P."/>
            <person name="Gross S."/>
            <person name="Joshi V."/>
            <person name="Fowler G."/>
            <person name="Nazareth L."/>
            <person name="Reid J."/>
            <person name="Worley K."/>
            <person name="Petrosino J."/>
            <person name="Highlander S."/>
            <person name="Gibbs R."/>
        </authorList>
    </citation>
    <scope>NUCLEOTIDE SEQUENCE [LARGE SCALE GENOMIC DNA]</scope>
    <source>
        <strain evidence="1 2">ATCC BAA-1200</strain>
    </source>
</reference>
<comment type="caution">
    <text evidence="1">The sequence shown here is derived from an EMBL/GenBank/DDBJ whole genome shotgun (WGS) entry which is preliminary data.</text>
</comment>
<evidence type="ECO:0000313" key="1">
    <source>
        <dbReference type="EMBL" id="EGF12126.1"/>
    </source>
</evidence>
<proteinExistence type="predicted"/>
<dbReference type="Proteomes" id="UP000004105">
    <property type="component" value="Unassembled WGS sequence"/>
</dbReference>
<organism evidence="1 2">
    <name type="scientific">Neisseria bacilliformis ATCC BAA-1200</name>
    <dbReference type="NCBI Taxonomy" id="888742"/>
    <lineage>
        <taxon>Bacteria</taxon>
        <taxon>Pseudomonadati</taxon>
        <taxon>Pseudomonadota</taxon>
        <taxon>Betaproteobacteria</taxon>
        <taxon>Neisseriales</taxon>
        <taxon>Neisseriaceae</taxon>
        <taxon>Neisseria</taxon>
    </lineage>
</organism>
<evidence type="ECO:0000313" key="2">
    <source>
        <dbReference type="Proteomes" id="UP000004105"/>
    </source>
</evidence>
<keyword evidence="2" id="KW-1185">Reference proteome</keyword>
<name>F2B8U1_9NEIS</name>
<dbReference type="OrthoDB" id="8610232at2"/>
<dbReference type="Pfam" id="PF08900">
    <property type="entry name" value="AcaB"/>
    <property type="match status" value="1"/>
</dbReference>
<dbReference type="EMBL" id="AFAY01000003">
    <property type="protein sequence ID" value="EGF12126.1"/>
    <property type="molecule type" value="Genomic_DNA"/>
</dbReference>
<protein>
    <submittedName>
        <fullName evidence="1">Yfb like protein</fullName>
    </submittedName>
</protein>
<dbReference type="RefSeq" id="WP_007341121.1">
    <property type="nucleotide sequence ID" value="NZ_GL878494.1"/>
</dbReference>
<dbReference type="HOGENOM" id="CLU_754051_0_0_4"/>
<dbReference type="InterPro" id="IPR014996">
    <property type="entry name" value="AcaB"/>
</dbReference>
<sequence length="360" mass="40036">MAQTKQKLVIKPKSVHVAQAFDIAFPVSEQSVFSDSYDWETERKRLSGLSDEESGHSNAAALEVLAAHEMLLKQHIMRQRIRSGRARSRSIAAVDLDDYEIYPSEDRAFEDVGQLGGSEDAFELHTKHAVRMWEGRNDPKGPRWPGIRYAMGLCGELARSTKADNPFAHAELLRLESEMEAVSAQLATDTDRLQQQLEACGSGGIHISVVANNNPLLIKVASLRGYGFRLLQLLLAYDYLVRVAMTMGMKGVMTNHASNDVIHKSGRGMRVLLQGIYLSAMRIRQIRQVNRRALLENDALAAKLAEGVAAGGLSPLPKEVLLYETKPAYVYVVQKIEADRLNELYEKALALGLIEYSDTE</sequence>
<dbReference type="AlphaFoldDB" id="F2B8U1"/>